<evidence type="ECO:0000256" key="7">
    <source>
        <dbReference type="ARBA" id="ARBA00022840"/>
    </source>
</evidence>
<dbReference type="InterPro" id="IPR036554">
    <property type="entry name" value="GHMP_kinase_C_sf"/>
</dbReference>
<reference evidence="13" key="2">
    <citation type="submission" date="2021-08" db="EMBL/GenBank/DDBJ databases">
        <authorList>
            <person name="Tani A."/>
            <person name="Ola A."/>
            <person name="Ogura Y."/>
            <person name="Katsura K."/>
            <person name="Hayashi T."/>
        </authorList>
    </citation>
    <scope>NUCLEOTIDE SEQUENCE</scope>
    <source>
        <strain evidence="13">LMG 23639</strain>
    </source>
</reference>
<dbReference type="EMBL" id="BPQR01000023">
    <property type="protein sequence ID" value="GJE06152.1"/>
    <property type="molecule type" value="Genomic_DNA"/>
</dbReference>
<evidence type="ECO:0000259" key="11">
    <source>
        <dbReference type="Pfam" id="PF00288"/>
    </source>
</evidence>
<dbReference type="RefSeq" id="WP_238274782.1">
    <property type="nucleotide sequence ID" value="NZ_BPQR01000023.1"/>
</dbReference>
<keyword evidence="6 10" id="KW-0418">Kinase</keyword>
<keyword evidence="4 10" id="KW-0808">Transferase</keyword>
<gene>
    <name evidence="10 13" type="primary">ispE</name>
    <name evidence="13" type="ORF">AOPFMNJM_1465</name>
</gene>
<evidence type="ECO:0000313" key="14">
    <source>
        <dbReference type="Proteomes" id="UP001055102"/>
    </source>
</evidence>
<evidence type="ECO:0000259" key="12">
    <source>
        <dbReference type="Pfam" id="PF08544"/>
    </source>
</evidence>
<evidence type="ECO:0000256" key="5">
    <source>
        <dbReference type="ARBA" id="ARBA00022741"/>
    </source>
</evidence>
<evidence type="ECO:0000256" key="10">
    <source>
        <dbReference type="HAMAP-Rule" id="MF_00061"/>
    </source>
</evidence>
<evidence type="ECO:0000256" key="1">
    <source>
        <dbReference type="ARBA" id="ARBA00009684"/>
    </source>
</evidence>
<dbReference type="PANTHER" id="PTHR43527">
    <property type="entry name" value="4-DIPHOSPHOCYTIDYL-2-C-METHYL-D-ERYTHRITOL KINASE, CHLOROPLASTIC"/>
    <property type="match status" value="1"/>
</dbReference>
<keyword evidence="8 10" id="KW-0414">Isoprene biosynthesis</keyword>
<protein>
    <recommendedName>
        <fullName evidence="3 10">4-diphosphocytidyl-2-C-methyl-D-erythritol kinase</fullName>
        <shortName evidence="10">CMK</shortName>
        <ecNumber evidence="2 10">2.7.1.148</ecNumber>
    </recommendedName>
    <alternativeName>
        <fullName evidence="9 10">4-(cytidine-5'-diphospho)-2-C-methyl-D-erythritol kinase</fullName>
    </alternativeName>
</protein>
<dbReference type="InterPro" id="IPR020568">
    <property type="entry name" value="Ribosomal_Su5_D2-typ_SF"/>
</dbReference>
<dbReference type="Gene3D" id="3.30.230.10">
    <property type="match status" value="1"/>
</dbReference>
<evidence type="ECO:0000313" key="13">
    <source>
        <dbReference type="EMBL" id="GJE06152.1"/>
    </source>
</evidence>
<reference evidence="13" key="1">
    <citation type="journal article" date="2021" name="Front. Microbiol.">
        <title>Comprehensive Comparative Genomics and Phenotyping of Methylobacterium Species.</title>
        <authorList>
            <person name="Alessa O."/>
            <person name="Ogura Y."/>
            <person name="Fujitani Y."/>
            <person name="Takami H."/>
            <person name="Hayashi T."/>
            <person name="Sahin N."/>
            <person name="Tani A."/>
        </authorList>
    </citation>
    <scope>NUCLEOTIDE SEQUENCE</scope>
    <source>
        <strain evidence="13">LMG 23639</strain>
    </source>
</reference>
<sequence length="291" mass="29601">MPVLTDRAPAKINLTLHVLGRRAGDGYHELESLVAFAGTADALTLEPDGDLALAVSGPTAGPAGPDADNLVIRAARGLAERVPGLRLGRFHLVKRLPVAAGIGGGSSDAAAALRLIARLNGLGLDHPVVVAAARATGADVPVCLDPRARMMRGAGEEIGLPLGLAPLPAVLVNPGVPVPTAPVFKALGLSVGERVAKASHPEIEPRAQRNGLVAAITPARNDLEAPALTVAPVIGEALAALRAQPGCRLARMSGSGATVFGLFGHRSQAALAAHAIARAMPGWWVSATMLR</sequence>
<organism evidence="13 14">
    <name type="scientific">Methylobacterium jeotgali</name>
    <dbReference type="NCBI Taxonomy" id="381630"/>
    <lineage>
        <taxon>Bacteria</taxon>
        <taxon>Pseudomonadati</taxon>
        <taxon>Pseudomonadota</taxon>
        <taxon>Alphaproteobacteria</taxon>
        <taxon>Hyphomicrobiales</taxon>
        <taxon>Methylobacteriaceae</taxon>
        <taxon>Methylobacterium</taxon>
    </lineage>
</organism>
<evidence type="ECO:0000256" key="4">
    <source>
        <dbReference type="ARBA" id="ARBA00022679"/>
    </source>
</evidence>
<comment type="pathway">
    <text evidence="10">Isoprenoid biosynthesis; isopentenyl diphosphate biosynthesis via DXP pathway; isopentenyl diphosphate from 1-deoxy-D-xylulose 5-phosphate: step 3/6.</text>
</comment>
<dbReference type="PIRSF" id="PIRSF010376">
    <property type="entry name" value="IspE"/>
    <property type="match status" value="1"/>
</dbReference>
<feature type="active site" evidence="10">
    <location>
        <position position="11"/>
    </location>
</feature>
<dbReference type="Pfam" id="PF08544">
    <property type="entry name" value="GHMP_kinases_C"/>
    <property type="match status" value="1"/>
</dbReference>
<comment type="caution">
    <text evidence="13">The sequence shown here is derived from an EMBL/GenBank/DDBJ whole genome shotgun (WGS) entry which is preliminary data.</text>
</comment>
<evidence type="ECO:0000256" key="2">
    <source>
        <dbReference type="ARBA" id="ARBA00012052"/>
    </source>
</evidence>
<dbReference type="Gene3D" id="3.30.70.890">
    <property type="entry name" value="GHMP kinase, C-terminal domain"/>
    <property type="match status" value="1"/>
</dbReference>
<comment type="similarity">
    <text evidence="1 10">Belongs to the GHMP kinase family. IspE subfamily.</text>
</comment>
<keyword evidence="7 10" id="KW-0067">ATP-binding</keyword>
<evidence type="ECO:0000256" key="8">
    <source>
        <dbReference type="ARBA" id="ARBA00023229"/>
    </source>
</evidence>
<name>A0ABQ4SSG6_9HYPH</name>
<dbReference type="PANTHER" id="PTHR43527:SF2">
    <property type="entry name" value="4-DIPHOSPHOCYTIDYL-2-C-METHYL-D-ERYTHRITOL KINASE, CHLOROPLASTIC"/>
    <property type="match status" value="1"/>
</dbReference>
<feature type="domain" description="GHMP kinase C-terminal" evidence="12">
    <location>
        <begin position="221"/>
        <end position="281"/>
    </location>
</feature>
<dbReference type="InterPro" id="IPR004424">
    <property type="entry name" value="IspE"/>
</dbReference>
<dbReference type="EC" id="2.7.1.148" evidence="2 10"/>
<feature type="domain" description="GHMP kinase N-terminal" evidence="11">
    <location>
        <begin position="69"/>
        <end position="144"/>
    </location>
</feature>
<evidence type="ECO:0000256" key="9">
    <source>
        <dbReference type="ARBA" id="ARBA00032554"/>
    </source>
</evidence>
<evidence type="ECO:0000256" key="3">
    <source>
        <dbReference type="ARBA" id="ARBA00017473"/>
    </source>
</evidence>
<keyword evidence="5 10" id="KW-0547">Nucleotide-binding</keyword>
<evidence type="ECO:0000256" key="6">
    <source>
        <dbReference type="ARBA" id="ARBA00022777"/>
    </source>
</evidence>
<dbReference type="GO" id="GO:0016301">
    <property type="term" value="F:kinase activity"/>
    <property type="evidence" value="ECO:0007669"/>
    <property type="project" value="UniProtKB-KW"/>
</dbReference>
<dbReference type="InterPro" id="IPR006204">
    <property type="entry name" value="GHMP_kinase_N_dom"/>
</dbReference>
<accession>A0ABQ4SSG6</accession>
<proteinExistence type="inferred from homology"/>
<dbReference type="SUPFAM" id="SSF54211">
    <property type="entry name" value="Ribosomal protein S5 domain 2-like"/>
    <property type="match status" value="1"/>
</dbReference>
<dbReference type="NCBIfam" id="NF011202">
    <property type="entry name" value="PRK14608.1"/>
    <property type="match status" value="1"/>
</dbReference>
<comment type="catalytic activity">
    <reaction evidence="10">
        <text>4-CDP-2-C-methyl-D-erythritol + ATP = 4-CDP-2-C-methyl-D-erythritol 2-phosphate + ADP + H(+)</text>
        <dbReference type="Rhea" id="RHEA:18437"/>
        <dbReference type="ChEBI" id="CHEBI:15378"/>
        <dbReference type="ChEBI" id="CHEBI:30616"/>
        <dbReference type="ChEBI" id="CHEBI:57823"/>
        <dbReference type="ChEBI" id="CHEBI:57919"/>
        <dbReference type="ChEBI" id="CHEBI:456216"/>
        <dbReference type="EC" id="2.7.1.148"/>
    </reaction>
</comment>
<dbReference type="Pfam" id="PF00288">
    <property type="entry name" value="GHMP_kinases_N"/>
    <property type="match status" value="1"/>
</dbReference>
<feature type="active site" evidence="10">
    <location>
        <position position="139"/>
    </location>
</feature>
<dbReference type="SUPFAM" id="SSF55060">
    <property type="entry name" value="GHMP Kinase, C-terminal domain"/>
    <property type="match status" value="1"/>
</dbReference>
<keyword evidence="14" id="KW-1185">Reference proteome</keyword>
<dbReference type="InterPro" id="IPR013750">
    <property type="entry name" value="GHMP_kinase_C_dom"/>
</dbReference>
<feature type="binding site" evidence="10">
    <location>
        <begin position="97"/>
        <end position="107"/>
    </location>
    <ligand>
        <name>ATP</name>
        <dbReference type="ChEBI" id="CHEBI:30616"/>
    </ligand>
</feature>
<dbReference type="Proteomes" id="UP001055102">
    <property type="component" value="Unassembled WGS sequence"/>
</dbReference>
<dbReference type="InterPro" id="IPR014721">
    <property type="entry name" value="Ribsml_uS5_D2-typ_fold_subgr"/>
</dbReference>
<dbReference type="HAMAP" id="MF_00061">
    <property type="entry name" value="IspE"/>
    <property type="match status" value="1"/>
</dbReference>
<comment type="function">
    <text evidence="10">Catalyzes the phosphorylation of the position 2 hydroxy group of 4-diphosphocytidyl-2C-methyl-D-erythritol.</text>
</comment>